<proteinExistence type="predicted"/>
<feature type="region of interest" description="Disordered" evidence="1">
    <location>
        <begin position="26"/>
        <end position="52"/>
    </location>
</feature>
<accession>A0A5A7SZY9</accession>
<organism evidence="2 3">
    <name type="scientific">Cucumis melo var. makuwa</name>
    <name type="common">Oriental melon</name>
    <dbReference type="NCBI Taxonomy" id="1194695"/>
    <lineage>
        <taxon>Eukaryota</taxon>
        <taxon>Viridiplantae</taxon>
        <taxon>Streptophyta</taxon>
        <taxon>Embryophyta</taxon>
        <taxon>Tracheophyta</taxon>
        <taxon>Spermatophyta</taxon>
        <taxon>Magnoliopsida</taxon>
        <taxon>eudicotyledons</taxon>
        <taxon>Gunneridae</taxon>
        <taxon>Pentapetalae</taxon>
        <taxon>rosids</taxon>
        <taxon>fabids</taxon>
        <taxon>Cucurbitales</taxon>
        <taxon>Cucurbitaceae</taxon>
        <taxon>Benincaseae</taxon>
        <taxon>Cucumis</taxon>
    </lineage>
</organism>
<evidence type="ECO:0008006" key="4">
    <source>
        <dbReference type="Google" id="ProtNLM"/>
    </source>
</evidence>
<dbReference type="Proteomes" id="UP000321393">
    <property type="component" value="Unassembled WGS sequence"/>
</dbReference>
<protein>
    <recommendedName>
        <fullName evidence="4">Envelope-like protein</fullName>
    </recommendedName>
</protein>
<gene>
    <name evidence="2" type="ORF">E6C27_scaffold213G00080</name>
</gene>
<evidence type="ECO:0000256" key="1">
    <source>
        <dbReference type="SAM" id="MobiDB-lite"/>
    </source>
</evidence>
<name>A0A5A7SZY9_CUCMM</name>
<feature type="compositionally biased region" description="Polar residues" evidence="1">
    <location>
        <begin position="26"/>
        <end position="41"/>
    </location>
</feature>
<comment type="caution">
    <text evidence="2">The sequence shown here is derived from an EMBL/GenBank/DDBJ whole genome shotgun (WGS) entry which is preliminary data.</text>
</comment>
<evidence type="ECO:0000313" key="3">
    <source>
        <dbReference type="Proteomes" id="UP000321393"/>
    </source>
</evidence>
<sequence>MFLLMRTPDDENVEPVIIGTTNTVEPDVNNDFQPETQQSPEVSRPTGKKFQQNRRNITTKTGRKKIPLNIPYVSINGINVQCWKYVVQRKIADEICHDDTIDTSSFIYNQLLRHVRLFGVKITIALPRFFSGLILHLNVAVLTTSDAPRPESKTLSLSYRFFQGGHVPDIEHEMRHLRAPRMFDTNDWDENAEGFFVNRELASRIINTLTAKSQALSTSIYLLSEQRLEVDSLIRHLKILAPSTSMGEHGPE</sequence>
<dbReference type="OrthoDB" id="1432967at2759"/>
<dbReference type="AlphaFoldDB" id="A0A5A7SZY9"/>
<reference evidence="2 3" key="1">
    <citation type="submission" date="2019-08" db="EMBL/GenBank/DDBJ databases">
        <title>Draft genome sequences of two oriental melons (Cucumis melo L. var makuwa).</title>
        <authorList>
            <person name="Kwon S.-Y."/>
        </authorList>
    </citation>
    <scope>NUCLEOTIDE SEQUENCE [LARGE SCALE GENOMIC DNA]</scope>
    <source>
        <strain evidence="3">cv. SW 3</strain>
        <tissue evidence="2">Leaf</tissue>
    </source>
</reference>
<evidence type="ECO:0000313" key="2">
    <source>
        <dbReference type="EMBL" id="KAA0034785.1"/>
    </source>
</evidence>
<dbReference type="EMBL" id="SSTE01020479">
    <property type="protein sequence ID" value="KAA0034785.1"/>
    <property type="molecule type" value="Genomic_DNA"/>
</dbReference>